<dbReference type="EMBL" id="RSCL01000048">
    <property type="protein sequence ID" value="RUS94450.1"/>
    <property type="molecule type" value="Genomic_DNA"/>
</dbReference>
<sequence length="259" mass="29541">MATKNPKLTCYPNPRLYNKFIQWKKDQGYLADSKALNVILEAFFHDVSSDNTALSLQLRLLEQKVSNLSEQVAALTQNSDNRLTADHYLPLASSDEAFDQQRFSIELFKTWQRITLEQIGELNHFGYLVTIDAIARSGFSEMGLEKFIKYLAGVRIPEIKLKAGQQNNYKVGNHNAWTLTFDREPAQTSSEKTESQQLMTTTPLKQSALAKRLQVGESTLNKKRDKVDFTQWSKSKDPDGVGWKFDKELSIFLPVNVDD</sequence>
<keyword evidence="3" id="KW-1185">Reference proteome</keyword>
<dbReference type="AlphaFoldDB" id="A0A433UKS7"/>
<accession>A0A433UKS7</accession>
<evidence type="ECO:0000313" key="3">
    <source>
        <dbReference type="Proteomes" id="UP000271624"/>
    </source>
</evidence>
<keyword evidence="1" id="KW-0175">Coiled coil</keyword>
<dbReference type="RefSeq" id="WP_127087274.1">
    <property type="nucleotide sequence ID" value="NZ_RSCL01000048.1"/>
</dbReference>
<proteinExistence type="predicted"/>
<dbReference type="Proteomes" id="UP000271624">
    <property type="component" value="Unassembled WGS sequence"/>
</dbReference>
<comment type="caution">
    <text evidence="2">The sequence shown here is derived from an EMBL/GenBank/DDBJ whole genome shotgun (WGS) entry which is preliminary data.</text>
</comment>
<evidence type="ECO:0000313" key="2">
    <source>
        <dbReference type="EMBL" id="RUS94450.1"/>
    </source>
</evidence>
<name>A0A433UKS7_9CYAN</name>
<reference evidence="2" key="1">
    <citation type="submission" date="2018-12" db="EMBL/GenBank/DDBJ databases">
        <authorList>
            <person name="Will S."/>
            <person name="Neumann-Schaal M."/>
            <person name="Henke P."/>
        </authorList>
    </citation>
    <scope>NUCLEOTIDE SEQUENCE</scope>
    <source>
        <strain evidence="2">PCC 7102</strain>
    </source>
</reference>
<evidence type="ECO:0000256" key="1">
    <source>
        <dbReference type="SAM" id="Coils"/>
    </source>
</evidence>
<dbReference type="OrthoDB" id="490216at2"/>
<feature type="coiled-coil region" evidence="1">
    <location>
        <begin position="51"/>
        <end position="78"/>
    </location>
</feature>
<protein>
    <submittedName>
        <fullName evidence="2">Uncharacterized protein</fullName>
    </submittedName>
</protein>
<gene>
    <name evidence="2" type="ORF">DSM106972_093450</name>
</gene>
<reference evidence="2" key="2">
    <citation type="journal article" date="2019" name="Genome Biol. Evol.">
        <title>Day and night: Metabolic profiles and evolutionary relationships of six axenic non-marine cyanobacteria.</title>
        <authorList>
            <person name="Will S.E."/>
            <person name="Henke P."/>
            <person name="Boedeker C."/>
            <person name="Huang S."/>
            <person name="Brinkmann H."/>
            <person name="Rohde M."/>
            <person name="Jarek M."/>
            <person name="Friedl T."/>
            <person name="Seufert S."/>
            <person name="Schumacher M."/>
            <person name="Overmann J."/>
            <person name="Neumann-Schaal M."/>
            <person name="Petersen J."/>
        </authorList>
    </citation>
    <scope>NUCLEOTIDE SEQUENCE [LARGE SCALE GENOMIC DNA]</scope>
    <source>
        <strain evidence="2">PCC 7102</strain>
    </source>
</reference>
<organism evidence="2 3">
    <name type="scientific">Dulcicalothrix desertica PCC 7102</name>
    <dbReference type="NCBI Taxonomy" id="232991"/>
    <lineage>
        <taxon>Bacteria</taxon>
        <taxon>Bacillati</taxon>
        <taxon>Cyanobacteriota</taxon>
        <taxon>Cyanophyceae</taxon>
        <taxon>Nostocales</taxon>
        <taxon>Calotrichaceae</taxon>
        <taxon>Dulcicalothrix</taxon>
    </lineage>
</organism>